<reference evidence="2" key="1">
    <citation type="submission" date="2021-02" db="EMBL/GenBank/DDBJ databases">
        <title>First Annotated Genome of the Yellow-green Alga Tribonema minus.</title>
        <authorList>
            <person name="Mahan K.M."/>
        </authorList>
    </citation>
    <scope>NUCLEOTIDE SEQUENCE</scope>
    <source>
        <strain evidence="2">UTEX B ZZ1240</strain>
    </source>
</reference>
<dbReference type="AlphaFoldDB" id="A0A835YWR4"/>
<dbReference type="Proteomes" id="UP000664859">
    <property type="component" value="Unassembled WGS sequence"/>
</dbReference>
<proteinExistence type="predicted"/>
<dbReference type="PANTHER" id="PTHR47992">
    <property type="entry name" value="PROTEIN PHOSPHATASE"/>
    <property type="match status" value="1"/>
</dbReference>
<sequence>MPVRLSGHPDIVKDPAKALKSCFLAINKALRSLPNNAAIYSGSTAVVALVRDGKMWVANAGDSRAILVVEGGAEGQAVKGTHPPMRVVPLTTDHDPDLPTEKARIVASGGFVSAPAEPGLSARVWLDPEHTQIGLAMARSLGDLAVKTVGVIAEPEVLEHTIQPTDRFMVMASDGVWEFLTSTDVAAFAHEHLAKGGNAAAKSACEALIARAANMWRAHEGQYRDDITAQILMLPCFGTSSSSA</sequence>
<gene>
    <name evidence="2" type="ORF">JKP88DRAFT_257824</name>
</gene>
<dbReference type="EMBL" id="JAFCMP010000268">
    <property type="protein sequence ID" value="KAG5182113.1"/>
    <property type="molecule type" value="Genomic_DNA"/>
</dbReference>
<dbReference type="CDD" id="cd00143">
    <property type="entry name" value="PP2Cc"/>
    <property type="match status" value="1"/>
</dbReference>
<dbReference type="OrthoDB" id="10264738at2759"/>
<dbReference type="GO" id="GO:0004722">
    <property type="term" value="F:protein serine/threonine phosphatase activity"/>
    <property type="evidence" value="ECO:0007669"/>
    <property type="project" value="InterPro"/>
</dbReference>
<dbReference type="SMART" id="SM00332">
    <property type="entry name" value="PP2Cc"/>
    <property type="match status" value="1"/>
</dbReference>
<dbReference type="InterPro" id="IPR015655">
    <property type="entry name" value="PP2C"/>
</dbReference>
<comment type="caution">
    <text evidence="2">The sequence shown here is derived from an EMBL/GenBank/DDBJ whole genome shotgun (WGS) entry which is preliminary data.</text>
</comment>
<keyword evidence="3" id="KW-1185">Reference proteome</keyword>
<dbReference type="PROSITE" id="PS51746">
    <property type="entry name" value="PPM_2"/>
    <property type="match status" value="1"/>
</dbReference>
<protein>
    <submittedName>
        <fullName evidence="2">Phosphatase 2C-like domain-containing protein</fullName>
    </submittedName>
</protein>
<dbReference type="SUPFAM" id="SSF81606">
    <property type="entry name" value="PP2C-like"/>
    <property type="match status" value="1"/>
</dbReference>
<organism evidence="2 3">
    <name type="scientific">Tribonema minus</name>
    <dbReference type="NCBI Taxonomy" id="303371"/>
    <lineage>
        <taxon>Eukaryota</taxon>
        <taxon>Sar</taxon>
        <taxon>Stramenopiles</taxon>
        <taxon>Ochrophyta</taxon>
        <taxon>PX clade</taxon>
        <taxon>Xanthophyceae</taxon>
        <taxon>Tribonematales</taxon>
        <taxon>Tribonemataceae</taxon>
        <taxon>Tribonema</taxon>
    </lineage>
</organism>
<evidence type="ECO:0000313" key="3">
    <source>
        <dbReference type="Proteomes" id="UP000664859"/>
    </source>
</evidence>
<evidence type="ECO:0000259" key="1">
    <source>
        <dbReference type="PROSITE" id="PS51746"/>
    </source>
</evidence>
<dbReference type="InterPro" id="IPR001932">
    <property type="entry name" value="PPM-type_phosphatase-like_dom"/>
</dbReference>
<dbReference type="Gene3D" id="3.60.40.10">
    <property type="entry name" value="PPM-type phosphatase domain"/>
    <property type="match status" value="1"/>
</dbReference>
<dbReference type="InterPro" id="IPR036457">
    <property type="entry name" value="PPM-type-like_dom_sf"/>
</dbReference>
<name>A0A835YWR4_9STRA</name>
<evidence type="ECO:0000313" key="2">
    <source>
        <dbReference type="EMBL" id="KAG5182113.1"/>
    </source>
</evidence>
<feature type="domain" description="PPM-type phosphatase" evidence="1">
    <location>
        <begin position="1"/>
        <end position="234"/>
    </location>
</feature>
<accession>A0A835YWR4</accession>
<dbReference type="Pfam" id="PF00481">
    <property type="entry name" value="PP2C"/>
    <property type="match status" value="1"/>
</dbReference>